<dbReference type="Gene3D" id="3.30.420.10">
    <property type="entry name" value="Ribonuclease H-like superfamily/Ribonuclease H"/>
    <property type="match status" value="1"/>
</dbReference>
<accession>A0AA38SG09</accession>
<dbReference type="GO" id="GO:0015074">
    <property type="term" value="P:DNA integration"/>
    <property type="evidence" value="ECO:0007669"/>
    <property type="project" value="InterPro"/>
</dbReference>
<dbReference type="Proteomes" id="UP001172457">
    <property type="component" value="Chromosome 7"/>
</dbReference>
<dbReference type="Pfam" id="PF14223">
    <property type="entry name" value="Retrotran_gag_2"/>
    <property type="match status" value="1"/>
</dbReference>
<dbReference type="PANTHER" id="PTHR47481">
    <property type="match status" value="1"/>
</dbReference>
<dbReference type="GO" id="GO:0008270">
    <property type="term" value="F:zinc ion binding"/>
    <property type="evidence" value="ECO:0007669"/>
    <property type="project" value="InterPro"/>
</dbReference>
<name>A0AA38SG09_9ASTR</name>
<dbReference type="CDD" id="cd09272">
    <property type="entry name" value="RNase_HI_RT_Ty1"/>
    <property type="match status" value="1"/>
</dbReference>
<feature type="region of interest" description="Disordered" evidence="2">
    <location>
        <begin position="716"/>
        <end position="751"/>
    </location>
</feature>
<gene>
    <name evidence="4" type="ORF">OSB04_028650</name>
</gene>
<dbReference type="InterPro" id="IPR013103">
    <property type="entry name" value="RVT_2"/>
</dbReference>
<dbReference type="InterPro" id="IPR036397">
    <property type="entry name" value="RNaseH_sf"/>
</dbReference>
<dbReference type="InterPro" id="IPR036875">
    <property type="entry name" value="Znf_CCHC_sf"/>
</dbReference>
<dbReference type="InterPro" id="IPR025724">
    <property type="entry name" value="GAG-pre-integrase_dom"/>
</dbReference>
<dbReference type="Pfam" id="PF25597">
    <property type="entry name" value="SH3_retrovirus"/>
    <property type="match status" value="1"/>
</dbReference>
<dbReference type="GO" id="GO:0003676">
    <property type="term" value="F:nucleic acid binding"/>
    <property type="evidence" value="ECO:0007669"/>
    <property type="project" value="InterPro"/>
</dbReference>
<dbReference type="Pfam" id="PF07727">
    <property type="entry name" value="RVT_2"/>
    <property type="match status" value="1"/>
</dbReference>
<dbReference type="InterPro" id="IPR012337">
    <property type="entry name" value="RNaseH-like_sf"/>
</dbReference>
<dbReference type="EMBL" id="JARYMX010000007">
    <property type="protein sequence ID" value="KAJ9542144.1"/>
    <property type="molecule type" value="Genomic_DNA"/>
</dbReference>
<feature type="domain" description="Integrase catalytic" evidence="3">
    <location>
        <begin position="513"/>
        <end position="610"/>
    </location>
</feature>
<evidence type="ECO:0000259" key="3">
    <source>
        <dbReference type="PROSITE" id="PS50994"/>
    </source>
</evidence>
<evidence type="ECO:0000313" key="4">
    <source>
        <dbReference type="EMBL" id="KAJ9542144.1"/>
    </source>
</evidence>
<protein>
    <recommendedName>
        <fullName evidence="3">Integrase catalytic domain-containing protein</fullName>
    </recommendedName>
</protein>
<keyword evidence="1" id="KW-0064">Aspartyl protease</keyword>
<keyword evidence="1" id="KW-0645">Protease</keyword>
<dbReference type="SUPFAM" id="SSF56672">
    <property type="entry name" value="DNA/RNA polymerases"/>
    <property type="match status" value="1"/>
</dbReference>
<dbReference type="PANTHER" id="PTHR47481:SF3">
    <property type="entry name" value="GAG-POLYPEPTIDE OF LTR COPIA-TYPE-RELATED"/>
    <property type="match status" value="1"/>
</dbReference>
<proteinExistence type="predicted"/>
<evidence type="ECO:0000313" key="5">
    <source>
        <dbReference type="Proteomes" id="UP001172457"/>
    </source>
</evidence>
<reference evidence="4" key="1">
    <citation type="submission" date="2023-03" db="EMBL/GenBank/DDBJ databases">
        <title>Chromosome-scale reference genome and RAD-based genetic map of yellow starthistle (Centaurea solstitialis) reveal putative structural variation and QTLs associated with invader traits.</title>
        <authorList>
            <person name="Reatini B."/>
            <person name="Cang F.A."/>
            <person name="Jiang Q."/>
            <person name="Mckibben M.T.W."/>
            <person name="Barker M.S."/>
            <person name="Rieseberg L.H."/>
            <person name="Dlugosch K.M."/>
        </authorList>
    </citation>
    <scope>NUCLEOTIDE SEQUENCE</scope>
    <source>
        <strain evidence="4">CAN-66</strain>
        <tissue evidence="4">Leaf</tissue>
    </source>
</reference>
<keyword evidence="1" id="KW-0378">Hydrolase</keyword>
<dbReference type="InterPro" id="IPR043502">
    <property type="entry name" value="DNA/RNA_pol_sf"/>
</dbReference>
<evidence type="ECO:0000256" key="2">
    <source>
        <dbReference type="SAM" id="MobiDB-lite"/>
    </source>
</evidence>
<dbReference type="Pfam" id="PF13976">
    <property type="entry name" value="gag_pre-integrs"/>
    <property type="match status" value="1"/>
</dbReference>
<dbReference type="SUPFAM" id="SSF57756">
    <property type="entry name" value="Retrovirus zinc finger-like domains"/>
    <property type="match status" value="1"/>
</dbReference>
<organism evidence="4 5">
    <name type="scientific">Centaurea solstitialis</name>
    <name type="common">yellow star-thistle</name>
    <dbReference type="NCBI Taxonomy" id="347529"/>
    <lineage>
        <taxon>Eukaryota</taxon>
        <taxon>Viridiplantae</taxon>
        <taxon>Streptophyta</taxon>
        <taxon>Embryophyta</taxon>
        <taxon>Tracheophyta</taxon>
        <taxon>Spermatophyta</taxon>
        <taxon>Magnoliopsida</taxon>
        <taxon>eudicotyledons</taxon>
        <taxon>Gunneridae</taxon>
        <taxon>Pentapetalae</taxon>
        <taxon>asterids</taxon>
        <taxon>campanulids</taxon>
        <taxon>Asterales</taxon>
        <taxon>Asteraceae</taxon>
        <taxon>Carduoideae</taxon>
        <taxon>Cardueae</taxon>
        <taxon>Centaureinae</taxon>
        <taxon>Centaurea</taxon>
    </lineage>
</organism>
<dbReference type="Pfam" id="PF22936">
    <property type="entry name" value="Pol_BBD"/>
    <property type="match status" value="1"/>
</dbReference>
<keyword evidence="5" id="KW-1185">Reference proteome</keyword>
<evidence type="ECO:0000256" key="1">
    <source>
        <dbReference type="ARBA" id="ARBA00022750"/>
    </source>
</evidence>
<sequence>MAPSSSTDTLLPMNTLMHLLTIRLSPSNYLLWKSQLIPLLTHQGLLGHVDGTSSAPPTELLNDNKPSPNPAYAAWIAADQRTVIILQASLMEEAFSEIIGLDTARQIWVALETAYSNSSVERIQNLRDQLRQFSKGASSVADYGRKFKSICDQLSAIGHPVAEYDKIHWFLCGLGGSFETFSTAVRASRTPLLFWDLLTQAEGHEMFLKSIHGTVAPPVVFTSQTLDTTFNRGRGGRFSRGGRGRGRRSPHCQLCRTNGHYANVCPRLATYSTHAPTSDDALAKAFHAQCHVSSTGPDWYVDSGATDHMISSSSSVTQAAPYSGPNQVSFGNGQVLPISLIGQSSVNNTIRLRDVLVIPKITKNLLSVSKLTFDNNLDDRTTRKVLAQGRCERGLYVLSTSPRALFASTKSKLKASFELWHSRLGHVSLDTIVLLNKQGRLSVTSLLPNPVVCSPCQKAKAHRLPFVLNEKCSLNILDLVHCDLWRPSPECSVDGYRYYVAFFVQTQFSRKVKVFQTNGGTEFLNHHVRNLLDDNGTFHRVSCPYTPQQNARVERKHRHIVETGLAMLFHAHVPPAYWVHAFSSAIYLINRLLTSVLKNKSPFELVYNRAPTYDHLRPFGCRVYPYLSDYAEHKLSPRSLPCIFLRYCSRYKGYQCLDPMTSRIYITDMPSLMNNFVAGSVRSVGFVTGSVRSGSSSPLPTCGLCDDSSCSPAEPTGVSLDTIDRTVPPVTSDQPEHSTLEPSVASSVPAIPMPASPAIPLTPATPAGASDSIPLSSGHPMITRAKAGVFKPKHRADLAHTSAHGLYLALFASTDPKGYKSAAKHPHWITAMHREMEALHRNNTWTLVSRPEHHNVVGSRWLFRTKYRADGSIERHKARLVAQGFSQLPGLDYSNTFSPVVKASTVRIVLSLAVLNNWKLRQLDVNNAFLNGEVSELVYMEQPPGFQDAAFPHHAPRAWFHRLSTFLIGSGFVCSKADPSLFYLLVYVDDLILTGNHDEVIQYFITKLHDAFAVKDLGRLNFFLGLEAIYTDTGLFLSQSKYAHDILQWANLLNAKPATTPLASNAAFVTSGDIYDNPTHYRSLVGAIQYLTITRPDISYAVNQVSQFLQAPTHSHYQSVKRILCYVKGTLSFGLTFSRHQSTALLGYSDADWARCLETRRSTYGYSIFLGGNLVSWSAKKQPTLHALPPDRPTLLCDNKSALFLTQNPVSHKRTKHIELDYHFIRELVSSGKLHTRFVPTKLQVADIFTKSLPRHQFEFFRDMLCIRPPPFRLRGDISHP</sequence>
<dbReference type="GO" id="GO:0004190">
    <property type="term" value="F:aspartic-type endopeptidase activity"/>
    <property type="evidence" value="ECO:0007669"/>
    <property type="project" value="UniProtKB-KW"/>
</dbReference>
<dbReference type="InterPro" id="IPR001584">
    <property type="entry name" value="Integrase_cat-core"/>
</dbReference>
<dbReference type="InterPro" id="IPR057670">
    <property type="entry name" value="SH3_retrovirus"/>
</dbReference>
<comment type="caution">
    <text evidence="4">The sequence shown here is derived from an EMBL/GenBank/DDBJ whole genome shotgun (WGS) entry which is preliminary data.</text>
</comment>
<dbReference type="SUPFAM" id="SSF53098">
    <property type="entry name" value="Ribonuclease H-like"/>
    <property type="match status" value="1"/>
</dbReference>
<dbReference type="PROSITE" id="PS50994">
    <property type="entry name" value="INTEGRASE"/>
    <property type="match status" value="1"/>
</dbReference>
<dbReference type="InterPro" id="IPR054722">
    <property type="entry name" value="PolX-like_BBD"/>
</dbReference>